<accession>A0A2Z7B2R1</accession>
<gene>
    <name evidence="1" type="ORF">F511_34243</name>
</gene>
<evidence type="ECO:0000313" key="2">
    <source>
        <dbReference type="Proteomes" id="UP000250235"/>
    </source>
</evidence>
<dbReference type="EMBL" id="KV010042">
    <property type="protein sequence ID" value="KZV28641.1"/>
    <property type="molecule type" value="Genomic_DNA"/>
</dbReference>
<keyword evidence="2" id="KW-1185">Reference proteome</keyword>
<dbReference type="AlphaFoldDB" id="A0A2Z7B2R1"/>
<name>A0A2Z7B2R1_9LAMI</name>
<proteinExistence type="predicted"/>
<evidence type="ECO:0000313" key="1">
    <source>
        <dbReference type="EMBL" id="KZV28641.1"/>
    </source>
</evidence>
<sequence>MCSSHRSASRPPSAPLKVGGFIRWNLARSSSISSIRRVKCSTHPMPTSHDCAKELLAGQHPPHYPKLLAHLQPAYQLYFYLSSTASKSVLEFKERATLVSRLDTCEDVGSLWRFFVDSTSPDQPSDQVISRRKRLGSEGLLNLSTWDLNWLM</sequence>
<organism evidence="1 2">
    <name type="scientific">Dorcoceras hygrometricum</name>
    <dbReference type="NCBI Taxonomy" id="472368"/>
    <lineage>
        <taxon>Eukaryota</taxon>
        <taxon>Viridiplantae</taxon>
        <taxon>Streptophyta</taxon>
        <taxon>Embryophyta</taxon>
        <taxon>Tracheophyta</taxon>
        <taxon>Spermatophyta</taxon>
        <taxon>Magnoliopsida</taxon>
        <taxon>eudicotyledons</taxon>
        <taxon>Gunneridae</taxon>
        <taxon>Pentapetalae</taxon>
        <taxon>asterids</taxon>
        <taxon>lamiids</taxon>
        <taxon>Lamiales</taxon>
        <taxon>Gesneriaceae</taxon>
        <taxon>Didymocarpoideae</taxon>
        <taxon>Trichosporeae</taxon>
        <taxon>Loxocarpinae</taxon>
        <taxon>Dorcoceras</taxon>
    </lineage>
</organism>
<dbReference type="Proteomes" id="UP000250235">
    <property type="component" value="Unassembled WGS sequence"/>
</dbReference>
<reference evidence="1 2" key="1">
    <citation type="journal article" date="2015" name="Proc. Natl. Acad. Sci. U.S.A.">
        <title>The resurrection genome of Boea hygrometrica: A blueprint for survival of dehydration.</title>
        <authorList>
            <person name="Xiao L."/>
            <person name="Yang G."/>
            <person name="Zhang L."/>
            <person name="Yang X."/>
            <person name="Zhao S."/>
            <person name="Ji Z."/>
            <person name="Zhou Q."/>
            <person name="Hu M."/>
            <person name="Wang Y."/>
            <person name="Chen M."/>
            <person name="Xu Y."/>
            <person name="Jin H."/>
            <person name="Xiao X."/>
            <person name="Hu G."/>
            <person name="Bao F."/>
            <person name="Hu Y."/>
            <person name="Wan P."/>
            <person name="Li L."/>
            <person name="Deng X."/>
            <person name="Kuang T."/>
            <person name="Xiang C."/>
            <person name="Zhu J.K."/>
            <person name="Oliver M.J."/>
            <person name="He Y."/>
        </authorList>
    </citation>
    <scope>NUCLEOTIDE SEQUENCE [LARGE SCALE GENOMIC DNA]</scope>
    <source>
        <strain evidence="2">cv. XS01</strain>
    </source>
</reference>
<protein>
    <submittedName>
        <fullName evidence="1">Uncharacterized protein</fullName>
    </submittedName>
</protein>